<keyword evidence="1" id="KW-0175">Coiled coil</keyword>
<gene>
    <name evidence="3" type="ORF">AB4875_00610</name>
</gene>
<feature type="region of interest" description="Disordered" evidence="2">
    <location>
        <begin position="132"/>
        <end position="257"/>
    </location>
</feature>
<organism evidence="3 4">
    <name type="scientific">Zhongshania arctica</name>
    <dbReference type="NCBI Taxonomy" id="3238302"/>
    <lineage>
        <taxon>Bacteria</taxon>
        <taxon>Pseudomonadati</taxon>
        <taxon>Pseudomonadota</taxon>
        <taxon>Gammaproteobacteria</taxon>
        <taxon>Cellvibrionales</taxon>
        <taxon>Spongiibacteraceae</taxon>
        <taxon>Zhongshania</taxon>
    </lineage>
</organism>
<comment type="caution">
    <text evidence="3">The sequence shown here is derived from an EMBL/GenBank/DDBJ whole genome shotgun (WGS) entry which is preliminary data.</text>
</comment>
<evidence type="ECO:0000313" key="3">
    <source>
        <dbReference type="EMBL" id="MEX1663961.1"/>
    </source>
</evidence>
<evidence type="ECO:0000256" key="1">
    <source>
        <dbReference type="SAM" id="Coils"/>
    </source>
</evidence>
<keyword evidence="4" id="KW-1185">Reference proteome</keyword>
<accession>A0ABV3TQV5</accession>
<proteinExistence type="predicted"/>
<evidence type="ECO:0000256" key="2">
    <source>
        <dbReference type="SAM" id="MobiDB-lite"/>
    </source>
</evidence>
<evidence type="ECO:0000313" key="4">
    <source>
        <dbReference type="Proteomes" id="UP001557484"/>
    </source>
</evidence>
<evidence type="ECO:0008006" key="5">
    <source>
        <dbReference type="Google" id="ProtNLM"/>
    </source>
</evidence>
<protein>
    <recommendedName>
        <fullName evidence="5">Lebercilin domain-containing protein</fullName>
    </recommendedName>
</protein>
<feature type="compositionally biased region" description="Basic and acidic residues" evidence="2">
    <location>
        <begin position="235"/>
        <end position="248"/>
    </location>
</feature>
<sequence>MFGNKNKSKTAKTPLAELQNLQSELHSLREKHIAALDQELLLLEKEEVSQKSRIDKTRDQLAQAKLRLKEQKDAKPSIQARTQASIDTHQAHFDNHQAELAQLRSRIFEKKLESRKEKAVLKAIVDAETALARPEKTRPAAKQAAATPAAKKTIPKAAAAKTKTPSSASPQPSPKESAAQAPKDDDKPIANSATTAAKDKSPTPTAVKTTPSAVTASPPKAVEKEYKAPRRRVRRMSDIPSHPDKPGDRLASLFDDF</sequence>
<feature type="coiled-coil region" evidence="1">
    <location>
        <begin position="18"/>
        <end position="113"/>
    </location>
</feature>
<dbReference type="RefSeq" id="WP_368374090.1">
    <property type="nucleotide sequence ID" value="NZ_JBFRYB010000001.1"/>
</dbReference>
<feature type="compositionally biased region" description="Low complexity" evidence="2">
    <location>
        <begin position="140"/>
        <end position="170"/>
    </location>
</feature>
<reference evidence="3 4" key="1">
    <citation type="journal article" date="2011" name="Int. J. Syst. Evol. Microbiol.">
        <title>Zhongshania antarctica gen. nov., sp. nov. and Zhongshania guokunii sp. nov., gammaproteobacteria respectively isolated from coastal attached (fast) ice and surface seawater of the Antarctic.</title>
        <authorList>
            <person name="Li H.J."/>
            <person name="Zhang X.Y."/>
            <person name="Chen C.X."/>
            <person name="Zhang Y.J."/>
            <person name="Gao Z.M."/>
            <person name="Yu Y."/>
            <person name="Chen X.L."/>
            <person name="Chen B."/>
            <person name="Zhang Y.Z."/>
        </authorList>
    </citation>
    <scope>NUCLEOTIDE SEQUENCE [LARGE SCALE GENOMIC DNA]</scope>
    <source>
        <strain evidence="3 4">R06B22</strain>
    </source>
</reference>
<name>A0ABV3TQV5_9GAMM</name>
<dbReference type="Proteomes" id="UP001557484">
    <property type="component" value="Unassembled WGS sequence"/>
</dbReference>
<feature type="compositionally biased region" description="Polar residues" evidence="2">
    <location>
        <begin position="202"/>
        <end position="215"/>
    </location>
</feature>
<dbReference type="EMBL" id="JBFRYB010000001">
    <property type="protein sequence ID" value="MEX1663961.1"/>
    <property type="molecule type" value="Genomic_DNA"/>
</dbReference>